<protein>
    <submittedName>
        <fullName evidence="2">Uncharacterized protein</fullName>
    </submittedName>
</protein>
<dbReference type="Proteomes" id="UP000244336">
    <property type="component" value="Chromosome 2"/>
</dbReference>
<keyword evidence="3" id="KW-1185">Reference proteome</keyword>
<name>A0A2T7EL46_9POAL</name>
<dbReference type="EMBL" id="CM009750">
    <property type="protein sequence ID" value="PUZ68549.1"/>
    <property type="molecule type" value="Genomic_DNA"/>
</dbReference>
<feature type="compositionally biased region" description="Low complexity" evidence="1">
    <location>
        <begin position="190"/>
        <end position="215"/>
    </location>
</feature>
<feature type="compositionally biased region" description="Pro residues" evidence="1">
    <location>
        <begin position="216"/>
        <end position="225"/>
    </location>
</feature>
<feature type="region of interest" description="Disordered" evidence="1">
    <location>
        <begin position="1"/>
        <end position="23"/>
    </location>
</feature>
<gene>
    <name evidence="2" type="ORF">GQ55_2G037300</name>
</gene>
<feature type="region of interest" description="Disordered" evidence="1">
    <location>
        <begin position="165"/>
        <end position="262"/>
    </location>
</feature>
<evidence type="ECO:0000256" key="1">
    <source>
        <dbReference type="SAM" id="MobiDB-lite"/>
    </source>
</evidence>
<dbReference type="STRING" id="1504633.A0A2T7EL46"/>
<dbReference type="AlphaFoldDB" id="A0A2T7EL46"/>
<evidence type="ECO:0000313" key="3">
    <source>
        <dbReference type="Proteomes" id="UP000244336"/>
    </source>
</evidence>
<feature type="region of interest" description="Disordered" evidence="1">
    <location>
        <begin position="123"/>
        <end position="142"/>
    </location>
</feature>
<reference evidence="2 3" key="1">
    <citation type="submission" date="2018-04" db="EMBL/GenBank/DDBJ databases">
        <title>WGS assembly of Panicum hallii var. hallii HAL2.</title>
        <authorList>
            <person name="Lovell J."/>
            <person name="Jenkins J."/>
            <person name="Lowry D."/>
            <person name="Mamidi S."/>
            <person name="Sreedasyam A."/>
            <person name="Weng X."/>
            <person name="Barry K."/>
            <person name="Bonette J."/>
            <person name="Campitelli B."/>
            <person name="Daum C."/>
            <person name="Gordon S."/>
            <person name="Gould B."/>
            <person name="Lipzen A."/>
            <person name="MacQueen A."/>
            <person name="Palacio-Mejia J."/>
            <person name="Plott C."/>
            <person name="Shakirov E."/>
            <person name="Shu S."/>
            <person name="Yoshinaga Y."/>
            <person name="Zane M."/>
            <person name="Rokhsar D."/>
            <person name="Grimwood J."/>
            <person name="Schmutz J."/>
            <person name="Juenger T."/>
        </authorList>
    </citation>
    <scope>NUCLEOTIDE SEQUENCE [LARGE SCALE GENOMIC DNA]</scope>
    <source>
        <strain evidence="3">cv. HAL2</strain>
    </source>
</reference>
<dbReference type="Gramene" id="PUZ68549">
    <property type="protein sequence ID" value="PUZ68549"/>
    <property type="gene ID" value="GQ55_2G037300"/>
</dbReference>
<evidence type="ECO:0000313" key="2">
    <source>
        <dbReference type="EMBL" id="PUZ68549.1"/>
    </source>
</evidence>
<organism evidence="2 3">
    <name type="scientific">Panicum hallii var. hallii</name>
    <dbReference type="NCBI Taxonomy" id="1504633"/>
    <lineage>
        <taxon>Eukaryota</taxon>
        <taxon>Viridiplantae</taxon>
        <taxon>Streptophyta</taxon>
        <taxon>Embryophyta</taxon>
        <taxon>Tracheophyta</taxon>
        <taxon>Spermatophyta</taxon>
        <taxon>Magnoliopsida</taxon>
        <taxon>Liliopsida</taxon>
        <taxon>Poales</taxon>
        <taxon>Poaceae</taxon>
        <taxon>PACMAD clade</taxon>
        <taxon>Panicoideae</taxon>
        <taxon>Panicodae</taxon>
        <taxon>Paniceae</taxon>
        <taxon>Panicinae</taxon>
        <taxon>Panicum</taxon>
        <taxon>Panicum sect. Panicum</taxon>
    </lineage>
</organism>
<accession>A0A2T7EL46</accession>
<proteinExistence type="predicted"/>
<sequence length="307" mass="32377">METMRSNTSMLEMQAAASPSSPNQRLQTVPALAAVLCIARHRSSAATDLTWWCHRYAGDEPTGVPRRCGGQVRPIHKVEGDGERTTRAAVVRAAPETHPVVGSTETREEETGESPTAECRNWAAEAGPRSPGPHPSMASPSLAAAATGPASCLLDAIPLASRVPAAAAPRKRPVHLIDTRPHPASPTPPLLSSTAADAGAGAAAAASGPVEASSPPRHPPAPRLPTPSLLSSTGAGSGPAQAWRKRRRGRDRGREAQPMRTPGACRRRRPLLLGRRRRRRSVCLTCGAHLSGRRKVNVPAETSAFFK</sequence>